<evidence type="ECO:0000256" key="5">
    <source>
        <dbReference type="ARBA" id="ARBA00023274"/>
    </source>
</evidence>
<dbReference type="InterPro" id="IPR005704">
    <property type="entry name" value="Ribosomal_uS3_bac-typ"/>
</dbReference>
<evidence type="ECO:0000256" key="4">
    <source>
        <dbReference type="ARBA" id="ARBA00022980"/>
    </source>
</evidence>
<dbReference type="CDD" id="cd02412">
    <property type="entry name" value="KH-II_30S_S3"/>
    <property type="match status" value="1"/>
</dbReference>
<keyword evidence="5 8" id="KW-0687">Ribonucleoprotein</keyword>
<comment type="caution">
    <text evidence="11">The sequence shown here is derived from an EMBL/GenBank/DDBJ whole genome shotgun (WGS) entry which is preliminary data.</text>
</comment>
<keyword evidence="4 8" id="KW-0689">Ribosomal protein</keyword>
<dbReference type="PROSITE" id="PS50823">
    <property type="entry name" value="KH_TYPE_2"/>
    <property type="match status" value="1"/>
</dbReference>
<protein>
    <recommendedName>
        <fullName evidence="7 8">Small ribosomal subunit protein uS3</fullName>
    </recommendedName>
</protein>
<evidence type="ECO:0000256" key="2">
    <source>
        <dbReference type="ARBA" id="ARBA00022730"/>
    </source>
</evidence>
<dbReference type="GO" id="GO:0003735">
    <property type="term" value="F:structural constituent of ribosome"/>
    <property type="evidence" value="ECO:0007669"/>
    <property type="project" value="InterPro"/>
</dbReference>
<evidence type="ECO:0000256" key="6">
    <source>
        <dbReference type="ARBA" id="ARBA00024998"/>
    </source>
</evidence>
<dbReference type="InterPro" id="IPR018280">
    <property type="entry name" value="Ribosomal_uS3_CS"/>
</dbReference>
<evidence type="ECO:0000313" key="12">
    <source>
        <dbReference type="Proteomes" id="UP000178432"/>
    </source>
</evidence>
<proteinExistence type="inferred from homology"/>
<organism evidence="11 12">
    <name type="scientific">Candidatus Buchananbacteria bacterium RIFCSPHIGHO2_01_FULL_46_12</name>
    <dbReference type="NCBI Taxonomy" id="1797536"/>
    <lineage>
        <taxon>Bacteria</taxon>
        <taxon>Candidatus Buchananiibacteriota</taxon>
    </lineage>
</organism>
<comment type="subunit">
    <text evidence="8">Part of the 30S ribosomal subunit. Forms a tight complex with proteins S10 and S14.</text>
</comment>
<evidence type="ECO:0000256" key="9">
    <source>
        <dbReference type="RuleBase" id="RU003624"/>
    </source>
</evidence>
<dbReference type="NCBIfam" id="TIGR01009">
    <property type="entry name" value="rpsC_bact"/>
    <property type="match status" value="1"/>
</dbReference>
<dbReference type="PANTHER" id="PTHR11760:SF19">
    <property type="entry name" value="SMALL RIBOSOMAL SUBUNIT PROTEIN US3C"/>
    <property type="match status" value="1"/>
</dbReference>
<feature type="domain" description="KH type-2" evidence="10">
    <location>
        <begin position="38"/>
        <end position="109"/>
    </location>
</feature>
<dbReference type="Proteomes" id="UP000178432">
    <property type="component" value="Unassembled WGS sequence"/>
</dbReference>
<dbReference type="SUPFAM" id="SSF54814">
    <property type="entry name" value="Prokaryotic type KH domain (KH-domain type II)"/>
    <property type="match status" value="1"/>
</dbReference>
<evidence type="ECO:0000256" key="3">
    <source>
        <dbReference type="ARBA" id="ARBA00022884"/>
    </source>
</evidence>
<gene>
    <name evidence="8" type="primary">rpsC</name>
    <name evidence="11" type="ORF">A2663_01245</name>
</gene>
<dbReference type="GO" id="GO:0019843">
    <property type="term" value="F:rRNA binding"/>
    <property type="evidence" value="ECO:0007669"/>
    <property type="project" value="UniProtKB-UniRule"/>
</dbReference>
<dbReference type="SMART" id="SM00322">
    <property type="entry name" value="KH"/>
    <property type="match status" value="1"/>
</dbReference>
<sequence length="219" mass="24672">MGHKVHPKIFRLGELYTWNSKWFARKDYAKFLRQDILIRKFLKKELKDAAIAQIEIERTPAATTVIIYSAKPGVIIGRGGQGIEELKKKIKKNFLDPKSSLNVNIKEIDQPNLCADLIVQSIAADLEKRMPFRRVMKQAIGRVEKAGAKGVKITVSGRLNGAEIARTETLSSGKLPLHTLRADIDYARGAAQTTYGVLGIKVWIYKGEIFKKKENIIKE</sequence>
<dbReference type="InterPro" id="IPR004044">
    <property type="entry name" value="KH_dom_type_2"/>
</dbReference>
<dbReference type="InterPro" id="IPR015946">
    <property type="entry name" value="KH_dom-like_a/b"/>
</dbReference>
<dbReference type="InterPro" id="IPR009019">
    <property type="entry name" value="KH_sf_prok-type"/>
</dbReference>
<comment type="function">
    <text evidence="6 8">Binds the lower part of the 30S subunit head. Binds mRNA in the 70S ribosome, positioning it for translation.</text>
</comment>
<dbReference type="Pfam" id="PF00189">
    <property type="entry name" value="Ribosomal_S3_C"/>
    <property type="match status" value="1"/>
</dbReference>
<dbReference type="GO" id="GO:0006412">
    <property type="term" value="P:translation"/>
    <property type="evidence" value="ECO:0007669"/>
    <property type="project" value="UniProtKB-UniRule"/>
</dbReference>
<evidence type="ECO:0000256" key="7">
    <source>
        <dbReference type="ARBA" id="ARBA00035257"/>
    </source>
</evidence>
<dbReference type="InterPro" id="IPR057258">
    <property type="entry name" value="Ribosomal_uS3"/>
</dbReference>
<dbReference type="GO" id="GO:0003729">
    <property type="term" value="F:mRNA binding"/>
    <property type="evidence" value="ECO:0007669"/>
    <property type="project" value="UniProtKB-UniRule"/>
</dbReference>
<dbReference type="GO" id="GO:0022627">
    <property type="term" value="C:cytosolic small ribosomal subunit"/>
    <property type="evidence" value="ECO:0007669"/>
    <property type="project" value="TreeGrafter"/>
</dbReference>
<accession>A0A1G1Y3S2</accession>
<dbReference type="HAMAP" id="MF_01309_B">
    <property type="entry name" value="Ribosomal_uS3_B"/>
    <property type="match status" value="1"/>
</dbReference>
<dbReference type="FunFam" id="3.30.300.20:FF:000001">
    <property type="entry name" value="30S ribosomal protein S3"/>
    <property type="match status" value="1"/>
</dbReference>
<keyword evidence="3 8" id="KW-0694">RNA-binding</keyword>
<reference evidence="11 12" key="1">
    <citation type="journal article" date="2016" name="Nat. Commun.">
        <title>Thousands of microbial genomes shed light on interconnected biogeochemical processes in an aquifer system.</title>
        <authorList>
            <person name="Anantharaman K."/>
            <person name="Brown C.T."/>
            <person name="Hug L.A."/>
            <person name="Sharon I."/>
            <person name="Castelle C.J."/>
            <person name="Probst A.J."/>
            <person name="Thomas B.C."/>
            <person name="Singh A."/>
            <person name="Wilkins M.J."/>
            <person name="Karaoz U."/>
            <person name="Brodie E.L."/>
            <person name="Williams K.H."/>
            <person name="Hubbard S.S."/>
            <person name="Banfield J.F."/>
        </authorList>
    </citation>
    <scope>NUCLEOTIDE SEQUENCE [LARGE SCALE GENOMIC DNA]</scope>
</reference>
<dbReference type="Gene3D" id="3.30.300.20">
    <property type="match status" value="1"/>
</dbReference>
<dbReference type="PROSITE" id="PS00548">
    <property type="entry name" value="RIBOSOMAL_S3"/>
    <property type="match status" value="1"/>
</dbReference>
<evidence type="ECO:0000256" key="1">
    <source>
        <dbReference type="ARBA" id="ARBA00010761"/>
    </source>
</evidence>
<dbReference type="InterPro" id="IPR001351">
    <property type="entry name" value="Ribosomal_uS3_C"/>
</dbReference>
<dbReference type="SUPFAM" id="SSF54821">
    <property type="entry name" value="Ribosomal protein S3 C-terminal domain"/>
    <property type="match status" value="1"/>
</dbReference>
<evidence type="ECO:0000256" key="8">
    <source>
        <dbReference type="HAMAP-Rule" id="MF_01309"/>
    </source>
</evidence>
<dbReference type="PANTHER" id="PTHR11760">
    <property type="entry name" value="30S/40S RIBOSOMAL PROTEIN S3"/>
    <property type="match status" value="1"/>
</dbReference>
<dbReference type="Gene3D" id="3.30.1140.32">
    <property type="entry name" value="Ribosomal protein S3, C-terminal domain"/>
    <property type="match status" value="1"/>
</dbReference>
<name>A0A1G1Y3S2_9BACT</name>
<dbReference type="AlphaFoldDB" id="A0A1G1Y3S2"/>
<evidence type="ECO:0000259" key="10">
    <source>
        <dbReference type="PROSITE" id="PS50823"/>
    </source>
</evidence>
<keyword evidence="2 8" id="KW-0699">rRNA-binding</keyword>
<evidence type="ECO:0000313" key="11">
    <source>
        <dbReference type="EMBL" id="OGY46948.1"/>
    </source>
</evidence>
<dbReference type="InterPro" id="IPR036419">
    <property type="entry name" value="Ribosomal_S3_C_sf"/>
</dbReference>
<dbReference type="Pfam" id="PF07650">
    <property type="entry name" value="KH_2"/>
    <property type="match status" value="1"/>
</dbReference>
<comment type="similarity">
    <text evidence="1 8 9">Belongs to the universal ribosomal protein uS3 family.</text>
</comment>
<dbReference type="InterPro" id="IPR004087">
    <property type="entry name" value="KH_dom"/>
</dbReference>
<dbReference type="EMBL" id="MHIF01000051">
    <property type="protein sequence ID" value="OGY46948.1"/>
    <property type="molecule type" value="Genomic_DNA"/>
</dbReference>